<dbReference type="GO" id="GO:0006506">
    <property type="term" value="P:GPI anchor biosynthetic process"/>
    <property type="evidence" value="ECO:0007669"/>
    <property type="project" value="UniProtKB-UniPathway"/>
</dbReference>
<evidence type="ECO:0000313" key="4">
    <source>
        <dbReference type="EMBL" id="CAJ86250.1"/>
    </source>
</evidence>
<dbReference type="EC" id="3.5.1.89" evidence="2"/>
<dbReference type="Pfam" id="PF02585">
    <property type="entry name" value="PIG-L"/>
    <property type="match status" value="1"/>
</dbReference>
<feature type="chain" id="PRO_5004202943" description="N-acetylglucosaminylphosphatidylinositol deacetylase" evidence="3">
    <location>
        <begin position="22"/>
        <end position="208"/>
    </location>
</feature>
<evidence type="ECO:0000256" key="3">
    <source>
        <dbReference type="SAM" id="SignalP"/>
    </source>
</evidence>
<dbReference type="InterPro" id="IPR024078">
    <property type="entry name" value="LmbE-like_dom_sf"/>
</dbReference>
<dbReference type="GO" id="GO:0016020">
    <property type="term" value="C:membrane"/>
    <property type="evidence" value="ECO:0007669"/>
    <property type="project" value="GOC"/>
</dbReference>
<dbReference type="EMBL" id="AL732353">
    <property type="protein sequence ID" value="CAJ86250.1"/>
    <property type="molecule type" value="Genomic_DNA"/>
</dbReference>
<name>Q259D1_ORYSA</name>
<evidence type="ECO:0000256" key="1">
    <source>
        <dbReference type="ARBA" id="ARBA00006066"/>
    </source>
</evidence>
<evidence type="ECO:0000256" key="2">
    <source>
        <dbReference type="ARBA" id="ARBA00012176"/>
    </source>
</evidence>
<dbReference type="InterPro" id="IPR003737">
    <property type="entry name" value="GlcNAc_PI_deacetylase-related"/>
</dbReference>
<gene>
    <name evidence="4" type="primary">H0801D08.8</name>
</gene>
<dbReference type="GO" id="GO:0005783">
    <property type="term" value="C:endoplasmic reticulum"/>
    <property type="evidence" value="ECO:0007669"/>
    <property type="project" value="TreeGrafter"/>
</dbReference>
<reference evidence="4" key="1">
    <citation type="journal article" date="2002" name="Nature">
        <title>Sequence and analysis of rice chromosome 4.</title>
        <authorList>
            <person name="Feng Q."/>
            <person name="Zhang Y."/>
            <person name="Hao P."/>
            <person name="Wang S."/>
            <person name="Fu G."/>
            <person name="Huang Y."/>
            <person name="Li Y."/>
            <person name="Zhu J."/>
            <person name="Liu Y."/>
            <person name="Hu X."/>
            <person name="Jia P."/>
            <person name="Zhang Y."/>
            <person name="Zhao Q."/>
            <person name="Ying K."/>
            <person name="Yu S."/>
            <person name="Tang Y."/>
            <person name="Weng Q."/>
            <person name="Zhang L."/>
            <person name="Lu Y."/>
            <person name="Mu J."/>
            <person name="Lu Y."/>
            <person name="Zhang L.S."/>
            <person name="Yu Z."/>
            <person name="Fan D."/>
            <person name="Liu X."/>
            <person name="Lu T."/>
            <person name="Li C."/>
            <person name="Wu Y."/>
            <person name="Sun T."/>
            <person name="Lei H."/>
            <person name="Li T."/>
            <person name="Hu H."/>
            <person name="Guan J."/>
            <person name="Wu M."/>
            <person name="Zhang R."/>
            <person name="Zhou B."/>
            <person name="Chen Z."/>
            <person name="Chen L."/>
            <person name="Jin Z."/>
            <person name="Wang R."/>
            <person name="Yin H."/>
            <person name="Cai Z."/>
            <person name="Ren S."/>
            <person name="Lv G."/>
            <person name="Gu W."/>
            <person name="Zhu G."/>
            <person name="Tu Y."/>
            <person name="Jia J."/>
            <person name="Zhang Y."/>
            <person name="Chen J."/>
            <person name="Kang H."/>
            <person name="Chen X."/>
            <person name="Shao C."/>
            <person name="Sun Y."/>
            <person name="Hu Q."/>
            <person name="Zhang X."/>
            <person name="Zhang W."/>
            <person name="Wang L."/>
            <person name="Ding C."/>
            <person name="Sheng H."/>
            <person name="Gu J."/>
            <person name="Chen S."/>
            <person name="Ni L."/>
            <person name="Zhu F."/>
            <person name="Chen W."/>
            <person name="Lan L."/>
            <person name="Lai Y."/>
            <person name="Cheng Z."/>
            <person name="Gu M."/>
            <person name="Jiang J."/>
            <person name="Li J."/>
            <person name="Hong G."/>
            <person name="Xue Y."/>
            <person name="Han B."/>
        </authorList>
    </citation>
    <scope>NUCLEOTIDE SEQUENCE</scope>
</reference>
<dbReference type="UniPathway" id="UPA00196"/>
<sequence length="208" mass="22926">MAWIWMLMAAGAVLLWAVSLGRVLSSSSPACLPANSTFLSPPRGDRMSRNVLLVLAHPDDESMFFAPTILFLKSKGHSIHILCLSQGNADGLGNIRKEELYLACVTLKIPAEQVKVLDHSELQVLYYELIFADLLDGFHKNWDHGLIAELTLAQSQLWNIDTCGVAANRLLPSIPEEYQAIQIIAMFIMESASFCVTTGKDTLKHGSL</sequence>
<dbReference type="AlphaFoldDB" id="Q259D1"/>
<dbReference type="PANTHER" id="PTHR12993:SF11">
    <property type="entry name" value="N-ACETYLGLUCOSAMINYL-PHOSPHATIDYLINOSITOL DE-N-ACETYLASE"/>
    <property type="match status" value="1"/>
</dbReference>
<protein>
    <recommendedName>
        <fullName evidence="2">N-acetylglucosaminylphosphatidylinositol deacetylase</fullName>
        <ecNumber evidence="2">3.5.1.89</ecNumber>
    </recommendedName>
</protein>
<comment type="similarity">
    <text evidence="1">Belongs to the PIGL family.</text>
</comment>
<dbReference type="Gene3D" id="3.40.50.10320">
    <property type="entry name" value="LmbE-like"/>
    <property type="match status" value="1"/>
</dbReference>
<accession>Q259D1</accession>
<dbReference type="PANTHER" id="PTHR12993">
    <property type="entry name" value="N-ACETYLGLUCOSAMINYL-PHOSPHATIDYLINOSITOL DE-N-ACETYLASE-RELATED"/>
    <property type="match status" value="1"/>
</dbReference>
<reference evidence="4" key="2">
    <citation type="submission" date="2002-05" db="EMBL/GenBank/DDBJ databases">
        <title>Chromosome-wide comparison between domesticated rice subspecies indica and japonica.</title>
        <authorList>
            <person name="Han B."/>
        </authorList>
    </citation>
    <scope>NUCLEOTIDE SEQUENCE</scope>
</reference>
<feature type="signal peptide" evidence="3">
    <location>
        <begin position="1"/>
        <end position="21"/>
    </location>
</feature>
<proteinExistence type="inferred from homology"/>
<organism evidence="4">
    <name type="scientific">Oryza sativa</name>
    <name type="common">Rice</name>
    <dbReference type="NCBI Taxonomy" id="4530"/>
    <lineage>
        <taxon>Eukaryota</taxon>
        <taxon>Viridiplantae</taxon>
        <taxon>Streptophyta</taxon>
        <taxon>Embryophyta</taxon>
        <taxon>Tracheophyta</taxon>
        <taxon>Spermatophyta</taxon>
        <taxon>Magnoliopsida</taxon>
        <taxon>Liliopsida</taxon>
        <taxon>Poales</taxon>
        <taxon>Poaceae</taxon>
        <taxon>BOP clade</taxon>
        <taxon>Oryzoideae</taxon>
        <taxon>Oryzeae</taxon>
        <taxon>Oryzinae</taxon>
        <taxon>Oryza</taxon>
    </lineage>
</organism>
<keyword evidence="3" id="KW-0732">Signal</keyword>
<dbReference type="GO" id="GO:0000225">
    <property type="term" value="F:N-acetylglucosaminylphosphatidylinositol deacetylase activity"/>
    <property type="evidence" value="ECO:0007669"/>
    <property type="project" value="UniProtKB-EC"/>
</dbReference>
<dbReference type="SUPFAM" id="SSF102588">
    <property type="entry name" value="LmbE-like"/>
    <property type="match status" value="1"/>
</dbReference>